<sequence>TVKVAQRTQEVKNTYRSVDHLATTTSTGASRRCATVFAPPSSELDKPYCSRQSGSRRAKAP</sequence>
<reference evidence="2" key="2">
    <citation type="submission" date="2018-03" db="EMBL/GenBank/DDBJ databases">
        <title>The Triticum urartu genome reveals the dynamic nature of wheat genome evolution.</title>
        <authorList>
            <person name="Ling H."/>
            <person name="Ma B."/>
            <person name="Shi X."/>
            <person name="Liu H."/>
            <person name="Dong L."/>
            <person name="Sun H."/>
            <person name="Cao Y."/>
            <person name="Gao Q."/>
            <person name="Zheng S."/>
            <person name="Li Y."/>
            <person name="Yu Y."/>
            <person name="Du H."/>
            <person name="Qi M."/>
            <person name="Li Y."/>
            <person name="Yu H."/>
            <person name="Cui Y."/>
            <person name="Wang N."/>
            <person name="Chen C."/>
            <person name="Wu H."/>
            <person name="Zhao Y."/>
            <person name="Zhang J."/>
            <person name="Li Y."/>
            <person name="Zhou W."/>
            <person name="Zhang B."/>
            <person name="Hu W."/>
            <person name="Eijk M."/>
            <person name="Tang J."/>
            <person name="Witsenboer H."/>
            <person name="Zhao S."/>
            <person name="Li Z."/>
            <person name="Zhang A."/>
            <person name="Wang D."/>
            <person name="Liang C."/>
        </authorList>
    </citation>
    <scope>NUCLEOTIDE SEQUENCE [LARGE SCALE GENOMIC DNA]</scope>
    <source>
        <strain evidence="2">cv. G1812</strain>
    </source>
</reference>
<dbReference type="AlphaFoldDB" id="A0A8R7PMF0"/>
<dbReference type="Proteomes" id="UP000015106">
    <property type="component" value="Chromosome 3"/>
</dbReference>
<proteinExistence type="predicted"/>
<reference evidence="2" key="3">
    <citation type="submission" date="2022-06" db="UniProtKB">
        <authorList>
            <consortium name="EnsemblPlants"/>
        </authorList>
    </citation>
    <scope>IDENTIFICATION</scope>
</reference>
<dbReference type="EnsemblPlants" id="TuG1812G0300000569.01.T01">
    <property type="protein sequence ID" value="TuG1812G0300000569.01.T01"/>
    <property type="gene ID" value="TuG1812G0300000569.01"/>
</dbReference>
<evidence type="ECO:0000256" key="1">
    <source>
        <dbReference type="SAM" id="MobiDB-lite"/>
    </source>
</evidence>
<organism evidence="2 3">
    <name type="scientific">Triticum urartu</name>
    <name type="common">Red wild einkorn</name>
    <name type="synonym">Crithodium urartu</name>
    <dbReference type="NCBI Taxonomy" id="4572"/>
    <lineage>
        <taxon>Eukaryota</taxon>
        <taxon>Viridiplantae</taxon>
        <taxon>Streptophyta</taxon>
        <taxon>Embryophyta</taxon>
        <taxon>Tracheophyta</taxon>
        <taxon>Spermatophyta</taxon>
        <taxon>Magnoliopsida</taxon>
        <taxon>Liliopsida</taxon>
        <taxon>Poales</taxon>
        <taxon>Poaceae</taxon>
        <taxon>BOP clade</taxon>
        <taxon>Pooideae</taxon>
        <taxon>Triticodae</taxon>
        <taxon>Triticeae</taxon>
        <taxon>Triticinae</taxon>
        <taxon>Triticum</taxon>
    </lineage>
</organism>
<protein>
    <submittedName>
        <fullName evidence="2">Uncharacterized protein</fullName>
    </submittedName>
</protein>
<evidence type="ECO:0000313" key="3">
    <source>
        <dbReference type="Proteomes" id="UP000015106"/>
    </source>
</evidence>
<dbReference type="Gramene" id="TuG1812G0300000569.01.T01">
    <property type="protein sequence ID" value="TuG1812G0300000569.01.T01"/>
    <property type="gene ID" value="TuG1812G0300000569.01"/>
</dbReference>
<feature type="region of interest" description="Disordered" evidence="1">
    <location>
        <begin position="41"/>
        <end position="61"/>
    </location>
</feature>
<evidence type="ECO:0000313" key="2">
    <source>
        <dbReference type="EnsemblPlants" id="TuG1812G0300000569.01.T01"/>
    </source>
</evidence>
<name>A0A8R7PMF0_TRIUA</name>
<keyword evidence="3" id="KW-1185">Reference proteome</keyword>
<accession>A0A8R7PMF0</accession>
<reference evidence="3" key="1">
    <citation type="journal article" date="2013" name="Nature">
        <title>Draft genome of the wheat A-genome progenitor Triticum urartu.</title>
        <authorList>
            <person name="Ling H.Q."/>
            <person name="Zhao S."/>
            <person name="Liu D."/>
            <person name="Wang J."/>
            <person name="Sun H."/>
            <person name="Zhang C."/>
            <person name="Fan H."/>
            <person name="Li D."/>
            <person name="Dong L."/>
            <person name="Tao Y."/>
            <person name="Gao C."/>
            <person name="Wu H."/>
            <person name="Li Y."/>
            <person name="Cui Y."/>
            <person name="Guo X."/>
            <person name="Zheng S."/>
            <person name="Wang B."/>
            <person name="Yu K."/>
            <person name="Liang Q."/>
            <person name="Yang W."/>
            <person name="Lou X."/>
            <person name="Chen J."/>
            <person name="Feng M."/>
            <person name="Jian J."/>
            <person name="Zhang X."/>
            <person name="Luo G."/>
            <person name="Jiang Y."/>
            <person name="Liu J."/>
            <person name="Wang Z."/>
            <person name="Sha Y."/>
            <person name="Zhang B."/>
            <person name="Wu H."/>
            <person name="Tang D."/>
            <person name="Shen Q."/>
            <person name="Xue P."/>
            <person name="Zou S."/>
            <person name="Wang X."/>
            <person name="Liu X."/>
            <person name="Wang F."/>
            <person name="Yang Y."/>
            <person name="An X."/>
            <person name="Dong Z."/>
            <person name="Zhang K."/>
            <person name="Zhang X."/>
            <person name="Luo M.C."/>
            <person name="Dvorak J."/>
            <person name="Tong Y."/>
            <person name="Wang J."/>
            <person name="Yang H."/>
            <person name="Li Z."/>
            <person name="Wang D."/>
            <person name="Zhang A."/>
            <person name="Wang J."/>
        </authorList>
    </citation>
    <scope>NUCLEOTIDE SEQUENCE</scope>
    <source>
        <strain evidence="3">cv. G1812</strain>
    </source>
</reference>